<dbReference type="GO" id="GO:0016282">
    <property type="term" value="C:eukaryotic 43S preinitiation complex"/>
    <property type="evidence" value="ECO:0007669"/>
    <property type="project" value="UniProtKB-UniRule"/>
</dbReference>
<dbReference type="GO" id="GO:0071541">
    <property type="term" value="C:eukaryotic translation initiation factor 3 complex, eIF3m"/>
    <property type="evidence" value="ECO:0007669"/>
    <property type="project" value="TreeGrafter"/>
</dbReference>
<proteinExistence type="evidence at transcript level"/>
<dbReference type="GO" id="GO:0001732">
    <property type="term" value="P:formation of cytoplasmic translation initiation complex"/>
    <property type="evidence" value="ECO:0007669"/>
    <property type="project" value="UniProtKB-UniRule"/>
</dbReference>
<evidence type="ECO:0000256" key="1">
    <source>
        <dbReference type="ARBA" id="ARBA00022490"/>
    </source>
</evidence>
<dbReference type="GO" id="GO:0003743">
    <property type="term" value="F:translation initiation factor activity"/>
    <property type="evidence" value="ECO:0007669"/>
    <property type="project" value="UniProtKB-UniRule"/>
</dbReference>
<evidence type="ECO:0000256" key="2">
    <source>
        <dbReference type="ARBA" id="ARBA00022540"/>
    </source>
</evidence>
<reference evidence="6" key="1">
    <citation type="journal article" date="2015" name="Sci. Rep.">
        <title>Spliced leader RNA trans-splicing discovered in copepods.</title>
        <authorList>
            <person name="Yang F."/>
            <person name="Xu D."/>
            <person name="Zhuang Y."/>
            <person name="Yi X."/>
            <person name="Huang Y."/>
            <person name="Chen H."/>
            <person name="Lin S."/>
            <person name="Campbell D.A."/>
            <person name="Sturm N.R."/>
            <person name="Liu G."/>
            <person name="Zhang H."/>
        </authorList>
    </citation>
    <scope>NUCLEOTIDE SEQUENCE</scope>
</reference>
<dbReference type="AlphaFoldDB" id="A0A0U2LGW9"/>
<comment type="function">
    <text evidence="4">Component of the eukaryotic translation initiation factor 3 (eIF-3) complex, which is involved in protein synthesis of a specialized repertoire of mRNAs and, together with other initiation factors, stimulates binding of mRNA and methionyl-tRNAi to the 40S ribosome. The eIF-3 complex specifically targets and initiates translation of a subset of mRNAs involved in cell proliferation.</text>
</comment>
<keyword evidence="2 4" id="KW-0396">Initiation factor</keyword>
<protein>
    <recommendedName>
        <fullName evidence="4">Eukaryotic translation initiation factor 3 subunit F</fullName>
        <shortName evidence="4">eIF3f</shortName>
    </recommendedName>
    <alternativeName>
        <fullName evidence="4">Eukaryotic translation initiation factor 3 subunit 5</fullName>
    </alternativeName>
</protein>
<dbReference type="PROSITE" id="PS50249">
    <property type="entry name" value="MPN"/>
    <property type="match status" value="1"/>
</dbReference>
<feature type="domain" description="MPN" evidence="5">
    <location>
        <begin position="7"/>
        <end position="137"/>
    </location>
</feature>
<name>A0A0U2LGW9_9MAXI</name>
<dbReference type="InterPro" id="IPR024969">
    <property type="entry name" value="EIF3F/CSN6-like_C"/>
</dbReference>
<comment type="subunit">
    <text evidence="4">Component of the eukaryotic translation initiation factor 3 (eIF-3) complex.</text>
</comment>
<dbReference type="CDD" id="cd08064">
    <property type="entry name" value="MPN_eIF3f"/>
    <property type="match status" value="1"/>
</dbReference>
<dbReference type="GO" id="GO:0033290">
    <property type="term" value="C:eukaryotic 48S preinitiation complex"/>
    <property type="evidence" value="ECO:0007669"/>
    <property type="project" value="UniProtKB-UniRule"/>
</dbReference>
<dbReference type="InterPro" id="IPR037518">
    <property type="entry name" value="MPN"/>
</dbReference>
<dbReference type="EMBL" id="KT755454">
    <property type="protein sequence ID" value="ALS05288.1"/>
    <property type="molecule type" value="mRNA"/>
</dbReference>
<keyword evidence="1 4" id="KW-0963">Cytoplasm</keyword>
<dbReference type="Gene3D" id="3.40.140.10">
    <property type="entry name" value="Cytidine Deaminase, domain 2"/>
    <property type="match status" value="1"/>
</dbReference>
<dbReference type="SMART" id="SM00232">
    <property type="entry name" value="JAB_MPN"/>
    <property type="match status" value="1"/>
</dbReference>
<keyword evidence="3 4" id="KW-0648">Protein biosynthesis</keyword>
<dbReference type="PANTHER" id="PTHR10540">
    <property type="entry name" value="EUKARYOTIC TRANSLATION INITIATION FACTOR 3 SUBUNIT F-RELATED"/>
    <property type="match status" value="1"/>
</dbReference>
<evidence type="ECO:0000256" key="4">
    <source>
        <dbReference type="HAMAP-Rule" id="MF_03005"/>
    </source>
</evidence>
<organism evidence="6">
    <name type="scientific">Labidocera rotunda</name>
    <dbReference type="NCBI Taxonomy" id="207950"/>
    <lineage>
        <taxon>Eukaryota</taxon>
        <taxon>Metazoa</taxon>
        <taxon>Ecdysozoa</taxon>
        <taxon>Arthropoda</taxon>
        <taxon>Crustacea</taxon>
        <taxon>Multicrustacea</taxon>
        <taxon>Hexanauplia</taxon>
        <taxon>Copepoda</taxon>
        <taxon>Calanoida</taxon>
        <taxon>Pontellidae</taxon>
        <taxon>Labidocera</taxon>
    </lineage>
</organism>
<dbReference type="HAMAP" id="MF_03005">
    <property type="entry name" value="eIF3f"/>
    <property type="match status" value="1"/>
</dbReference>
<evidence type="ECO:0000256" key="3">
    <source>
        <dbReference type="ARBA" id="ARBA00022917"/>
    </source>
</evidence>
<evidence type="ECO:0000313" key="6">
    <source>
        <dbReference type="EMBL" id="ALS05288.1"/>
    </source>
</evidence>
<comment type="similarity">
    <text evidence="4">Belongs to the eIF-3 subunit F family.</text>
</comment>
<comment type="subcellular location">
    <subcellularLocation>
        <location evidence="4">Cytoplasm</location>
    </subcellularLocation>
</comment>
<dbReference type="InterPro" id="IPR027531">
    <property type="entry name" value="eIF3f"/>
</dbReference>
<dbReference type="PANTHER" id="PTHR10540:SF6">
    <property type="entry name" value="EUKARYOTIC TRANSLATION INITIATION FACTOR 3 SUBUNIT F"/>
    <property type="match status" value="1"/>
</dbReference>
<dbReference type="GO" id="GO:0031369">
    <property type="term" value="F:translation initiation factor binding"/>
    <property type="evidence" value="ECO:0007669"/>
    <property type="project" value="InterPro"/>
</dbReference>
<dbReference type="GO" id="GO:0008237">
    <property type="term" value="F:metallopeptidase activity"/>
    <property type="evidence" value="ECO:0007669"/>
    <property type="project" value="InterPro"/>
</dbReference>
<dbReference type="InterPro" id="IPR000555">
    <property type="entry name" value="JAMM/MPN+_dom"/>
</dbReference>
<dbReference type="Pfam" id="PF13012">
    <property type="entry name" value="MitMem_reg"/>
    <property type="match status" value="1"/>
</dbReference>
<accession>A0A0U2LGW9</accession>
<evidence type="ECO:0000259" key="5">
    <source>
        <dbReference type="PROSITE" id="PS50249"/>
    </source>
</evidence>
<sequence length="310" mass="34847">MAVNIRVKVHPVVLFQIADSYERRSQDNHRVIGTLVGSVDKQCVEVTNCFCIPHKEYEERVEADIVYAQDMFELNKKVAPQENLVGWFATGNEITSHSALIHDYYARETKDPIHLTVDTTLVNGKMNMKAYVFVPFGVPGATNGSMFTPVPVEVTASEPEIAGLDLLHKTKFMKVRSVEPMPDLTKISEATTKLENMLDILLKYVDAVIQGKEVPDNAIGRTLWDLVQSVPKMTTVEFEKMLNSNLRDLLMVIYLSQLTQTQLQLNEKLSMVSVNNIRENGPRSSTQITLSSPVCDLVSEASYQLALREK</sequence>
<dbReference type="Pfam" id="PF01398">
    <property type="entry name" value="JAB"/>
    <property type="match status" value="1"/>
</dbReference>